<dbReference type="OrthoDB" id="685537at2759"/>
<proteinExistence type="predicted"/>
<dbReference type="PANTHER" id="PTHR36483">
    <property type="entry name" value="OS02G0130700 PROTEIN"/>
    <property type="match status" value="1"/>
</dbReference>
<keyword evidence="3" id="KW-1185">Reference proteome</keyword>
<feature type="signal peptide" evidence="1">
    <location>
        <begin position="1"/>
        <end position="24"/>
    </location>
</feature>
<evidence type="ECO:0000256" key="1">
    <source>
        <dbReference type="SAM" id="SignalP"/>
    </source>
</evidence>
<dbReference type="PANTHER" id="PTHR36483:SF1">
    <property type="entry name" value="OS02G0130700 PROTEIN"/>
    <property type="match status" value="1"/>
</dbReference>
<accession>A0A3L6Q7R2</accession>
<gene>
    <name evidence="2" type="ORF">C2845_PM15G26700</name>
</gene>
<dbReference type="AlphaFoldDB" id="A0A3L6Q7R2"/>
<evidence type="ECO:0000313" key="3">
    <source>
        <dbReference type="Proteomes" id="UP000275267"/>
    </source>
</evidence>
<feature type="chain" id="PRO_5018212290" evidence="1">
    <location>
        <begin position="25"/>
        <end position="101"/>
    </location>
</feature>
<name>A0A3L6Q7R2_PANMI</name>
<dbReference type="EMBL" id="PQIB02000013">
    <property type="protein sequence ID" value="RLM73623.1"/>
    <property type="molecule type" value="Genomic_DNA"/>
</dbReference>
<dbReference type="Proteomes" id="UP000275267">
    <property type="component" value="Unassembled WGS sequence"/>
</dbReference>
<keyword evidence="1" id="KW-0732">Signal</keyword>
<evidence type="ECO:0000313" key="2">
    <source>
        <dbReference type="EMBL" id="RLM73623.1"/>
    </source>
</evidence>
<organism evidence="2 3">
    <name type="scientific">Panicum miliaceum</name>
    <name type="common">Proso millet</name>
    <name type="synonym">Broomcorn millet</name>
    <dbReference type="NCBI Taxonomy" id="4540"/>
    <lineage>
        <taxon>Eukaryota</taxon>
        <taxon>Viridiplantae</taxon>
        <taxon>Streptophyta</taxon>
        <taxon>Embryophyta</taxon>
        <taxon>Tracheophyta</taxon>
        <taxon>Spermatophyta</taxon>
        <taxon>Magnoliopsida</taxon>
        <taxon>Liliopsida</taxon>
        <taxon>Poales</taxon>
        <taxon>Poaceae</taxon>
        <taxon>PACMAD clade</taxon>
        <taxon>Panicoideae</taxon>
        <taxon>Panicodae</taxon>
        <taxon>Paniceae</taxon>
        <taxon>Panicinae</taxon>
        <taxon>Panicum</taxon>
        <taxon>Panicum sect. Panicum</taxon>
    </lineage>
</organism>
<reference evidence="3" key="1">
    <citation type="journal article" date="2019" name="Nat. Commun.">
        <title>The genome of broomcorn millet.</title>
        <authorList>
            <person name="Zou C."/>
            <person name="Miki D."/>
            <person name="Li D."/>
            <person name="Tang Q."/>
            <person name="Xiao L."/>
            <person name="Rajput S."/>
            <person name="Deng P."/>
            <person name="Jia W."/>
            <person name="Huang R."/>
            <person name="Zhang M."/>
            <person name="Sun Y."/>
            <person name="Hu J."/>
            <person name="Fu X."/>
            <person name="Schnable P.S."/>
            <person name="Li F."/>
            <person name="Zhang H."/>
            <person name="Feng B."/>
            <person name="Zhu X."/>
            <person name="Liu R."/>
            <person name="Schnable J.C."/>
            <person name="Zhu J.-K."/>
            <person name="Zhang H."/>
        </authorList>
    </citation>
    <scope>NUCLEOTIDE SEQUENCE [LARGE SCALE GENOMIC DNA]</scope>
</reference>
<protein>
    <submittedName>
        <fullName evidence="2">Uncharacterized protein</fullName>
    </submittedName>
</protein>
<sequence length="101" mass="11276">MEGRRTRRAVAACCLLLIVLLSSGQQQQVAAMTKFCRCYNKCYADCRTTRGPYPCNFESGRLQRRLPHTRLRRPMADDEACVADCTKKLGGDFAPSAANTN</sequence>
<comment type="caution">
    <text evidence="2">The sequence shown here is derived from an EMBL/GenBank/DDBJ whole genome shotgun (WGS) entry which is preliminary data.</text>
</comment>